<keyword evidence="3" id="KW-1003">Cell membrane</keyword>
<reference evidence="9" key="1">
    <citation type="journal article" date="2015" name="Nature">
        <title>Complex archaea that bridge the gap between prokaryotes and eukaryotes.</title>
        <authorList>
            <person name="Spang A."/>
            <person name="Saw J.H."/>
            <person name="Jorgensen S.L."/>
            <person name="Zaremba-Niedzwiedzka K."/>
            <person name="Martijn J."/>
            <person name="Lind A.E."/>
            <person name="van Eijk R."/>
            <person name="Schleper C."/>
            <person name="Guy L."/>
            <person name="Ettema T.J."/>
        </authorList>
    </citation>
    <scope>NUCLEOTIDE SEQUENCE</scope>
</reference>
<evidence type="ECO:0000256" key="6">
    <source>
        <dbReference type="ARBA" id="ARBA00022989"/>
    </source>
</evidence>
<evidence type="ECO:0000313" key="9">
    <source>
        <dbReference type="EMBL" id="KKN63015.1"/>
    </source>
</evidence>
<protein>
    <submittedName>
        <fullName evidence="9">Uncharacterized protein</fullName>
    </submittedName>
</protein>
<feature type="transmembrane region" description="Helical" evidence="8">
    <location>
        <begin position="56"/>
        <end position="81"/>
    </location>
</feature>
<feature type="transmembrane region" description="Helical" evidence="8">
    <location>
        <begin position="328"/>
        <end position="347"/>
    </location>
</feature>
<keyword evidence="5 8" id="KW-0812">Transmembrane</keyword>
<dbReference type="PANTHER" id="PTHR30574:SF1">
    <property type="entry name" value="SULPHUR TRANSPORT DOMAIN-CONTAINING PROTEIN"/>
    <property type="match status" value="1"/>
</dbReference>
<gene>
    <name evidence="9" type="ORF">LCGC14_0505960</name>
</gene>
<sequence length="358" mass="36670">MTALGTALLETFSEPTLMAAAGLLGGILLGLAARIGRFCSLGAIEDLYYGASSVRFAMWGVALGVAIAGTFGLSSVGALALPDTLYLAIAWNPWASVVGGLMFGYGMALAGNCGYGALARLGCGDLRSFVIVLVMGMSAYIALGGPMSSLRLALFPIEPAGDTPGSIAYLLASYLPLNLNVIGIAIGIATIGVTLLHTGLRKNPAAIFWGVIVGVAIVSGWAFTQWISTHGFAPHVVISHTFTAPVGETVLYFMTSSGNSVSFGTGSVVGVILGAFIGCLIKGHGRWEACDDPRELRRQIGGAVLMGFGAVIAVGCSIGQGLSAFSVLAYGAPVTLACIVIGALVGLRQLVEGFRRFA</sequence>
<evidence type="ECO:0000256" key="3">
    <source>
        <dbReference type="ARBA" id="ARBA00022475"/>
    </source>
</evidence>
<dbReference type="InterPro" id="IPR007272">
    <property type="entry name" value="Sulf_transp_TsuA/YedE"/>
</dbReference>
<evidence type="ECO:0000256" key="8">
    <source>
        <dbReference type="SAM" id="Phobius"/>
    </source>
</evidence>
<evidence type="ECO:0000256" key="5">
    <source>
        <dbReference type="ARBA" id="ARBA00022692"/>
    </source>
</evidence>
<feature type="transmembrane region" description="Helical" evidence="8">
    <location>
        <begin position="261"/>
        <end position="281"/>
    </location>
</feature>
<feature type="transmembrane region" description="Helical" evidence="8">
    <location>
        <begin position="302"/>
        <end position="322"/>
    </location>
</feature>
<dbReference type="AlphaFoldDB" id="A0A0F9S2G3"/>
<feature type="transmembrane region" description="Helical" evidence="8">
    <location>
        <begin position="207"/>
        <end position="227"/>
    </location>
</feature>
<keyword evidence="6 8" id="KW-1133">Transmembrane helix</keyword>
<keyword evidence="2" id="KW-0813">Transport</keyword>
<organism evidence="9">
    <name type="scientific">marine sediment metagenome</name>
    <dbReference type="NCBI Taxonomy" id="412755"/>
    <lineage>
        <taxon>unclassified sequences</taxon>
        <taxon>metagenomes</taxon>
        <taxon>ecological metagenomes</taxon>
    </lineage>
</organism>
<dbReference type="GO" id="GO:0005886">
    <property type="term" value="C:plasma membrane"/>
    <property type="evidence" value="ECO:0007669"/>
    <property type="project" value="UniProtKB-SubCell"/>
</dbReference>
<feature type="transmembrane region" description="Helical" evidence="8">
    <location>
        <begin position="16"/>
        <end position="35"/>
    </location>
</feature>
<dbReference type="PANTHER" id="PTHR30574">
    <property type="entry name" value="INNER MEMBRANE PROTEIN YEDE"/>
    <property type="match status" value="1"/>
</dbReference>
<dbReference type="EMBL" id="LAZR01000604">
    <property type="protein sequence ID" value="KKN63015.1"/>
    <property type="molecule type" value="Genomic_DNA"/>
</dbReference>
<comment type="caution">
    <text evidence="9">The sequence shown here is derived from an EMBL/GenBank/DDBJ whole genome shotgun (WGS) entry which is preliminary data.</text>
</comment>
<proteinExistence type="predicted"/>
<name>A0A0F9S2G3_9ZZZZ</name>
<evidence type="ECO:0000256" key="1">
    <source>
        <dbReference type="ARBA" id="ARBA00004429"/>
    </source>
</evidence>
<feature type="transmembrane region" description="Helical" evidence="8">
    <location>
        <begin position="167"/>
        <end position="195"/>
    </location>
</feature>
<feature type="transmembrane region" description="Helical" evidence="8">
    <location>
        <begin position="93"/>
        <end position="117"/>
    </location>
</feature>
<accession>A0A0F9S2G3</accession>
<evidence type="ECO:0000256" key="4">
    <source>
        <dbReference type="ARBA" id="ARBA00022519"/>
    </source>
</evidence>
<keyword evidence="7 8" id="KW-0472">Membrane</keyword>
<dbReference type="Pfam" id="PF04143">
    <property type="entry name" value="Sulf_transp"/>
    <property type="match status" value="1"/>
</dbReference>
<evidence type="ECO:0000256" key="7">
    <source>
        <dbReference type="ARBA" id="ARBA00023136"/>
    </source>
</evidence>
<evidence type="ECO:0000256" key="2">
    <source>
        <dbReference type="ARBA" id="ARBA00022448"/>
    </source>
</evidence>
<comment type="subcellular location">
    <subcellularLocation>
        <location evidence="1">Cell inner membrane</location>
        <topology evidence="1">Multi-pass membrane protein</topology>
    </subcellularLocation>
</comment>
<keyword evidence="4" id="KW-0997">Cell inner membrane</keyword>
<feature type="transmembrane region" description="Helical" evidence="8">
    <location>
        <begin position="129"/>
        <end position="147"/>
    </location>
</feature>